<evidence type="ECO:0000259" key="1">
    <source>
        <dbReference type="Pfam" id="PF18892"/>
    </source>
</evidence>
<dbReference type="Pfam" id="PF18892">
    <property type="entry name" value="DUF5651"/>
    <property type="match status" value="1"/>
</dbReference>
<dbReference type="EMBL" id="BK015338">
    <property type="protein sequence ID" value="DAE02009.1"/>
    <property type="molecule type" value="Genomic_DNA"/>
</dbReference>
<protein>
    <recommendedName>
        <fullName evidence="1">DUF5651 domain-containing protein</fullName>
    </recommendedName>
</protein>
<proteinExistence type="predicted"/>
<reference evidence="2" key="1">
    <citation type="journal article" date="2021" name="Proc. Natl. Acad. Sci. U.S.A.">
        <title>A Catalog of Tens of Thousands of Viruses from Human Metagenomes Reveals Hidden Associations with Chronic Diseases.</title>
        <authorList>
            <person name="Tisza M.J."/>
            <person name="Buck C.B."/>
        </authorList>
    </citation>
    <scope>NUCLEOTIDE SEQUENCE</scope>
    <source>
        <strain evidence="2">Ctiam3</strain>
    </source>
</reference>
<accession>A0A8S5P6E6</accession>
<dbReference type="InterPro" id="IPR043711">
    <property type="entry name" value="DUF5651"/>
</dbReference>
<organism evidence="2">
    <name type="scientific">Siphoviridae sp. ctiam3</name>
    <dbReference type="NCBI Taxonomy" id="2825624"/>
    <lineage>
        <taxon>Viruses</taxon>
        <taxon>Duplodnaviria</taxon>
        <taxon>Heunggongvirae</taxon>
        <taxon>Uroviricota</taxon>
        <taxon>Caudoviricetes</taxon>
    </lineage>
</organism>
<feature type="domain" description="DUF5651" evidence="1">
    <location>
        <begin position="95"/>
        <end position="145"/>
    </location>
</feature>
<sequence length="156" mass="17936">MKIKYLNKQNKTHLLILALMASETKNISESLKLEGAQKQKASTISTHANTLFGEIMESLDDNQRAQMLRLIRDKTIEVVPSNVFTRKDKESEEDEWVSTLAQKAFEANCIKCERKDHNSCELKCALINMSVPLIHEETEDCPYRVLYDAEGKFIRD</sequence>
<evidence type="ECO:0000313" key="2">
    <source>
        <dbReference type="EMBL" id="DAE02009.1"/>
    </source>
</evidence>
<name>A0A8S5P6E6_9CAUD</name>